<feature type="transmembrane region" description="Helical" evidence="2">
    <location>
        <begin position="97"/>
        <end position="120"/>
    </location>
</feature>
<keyword evidence="2" id="KW-1133">Transmembrane helix</keyword>
<sequence length="310" mass="35094">MNKNAASTAQNASDYSTNAEEAAGEDTKTTSTADSKSTAGEDTKSEGKAEATAPVTKGKPLSWKLGLFLWIVLVASAVFISTGTAKRGLSASYLRTMNWLIAFVTAWLFACLLFEPLHIIMKAYTFAKQRQAFDAYEETQPRFLDHNNQLVHIRFLETLNKRRKMLGTLLEATMYPFPMSQRRVVIGDHIYDYLKYTFLTTTTPDDSKNDTYASKMDLTTPDNEHYMAGRALVRQIRRASATGDTLETRNFEYSWSSPLGPGQQPRKDRKQYYDSIRPWTFTDYGESPVIGKLDVYNHGSYAFSLDRRTP</sequence>
<comment type="caution">
    <text evidence="3">The sequence shown here is derived from an EMBL/GenBank/DDBJ whole genome shotgun (WGS) entry which is preliminary data.</text>
</comment>
<feature type="compositionally biased region" description="Polar residues" evidence="1">
    <location>
        <begin position="1"/>
        <end position="19"/>
    </location>
</feature>
<feature type="region of interest" description="Disordered" evidence="1">
    <location>
        <begin position="1"/>
        <end position="53"/>
    </location>
</feature>
<evidence type="ECO:0000313" key="4">
    <source>
        <dbReference type="Proteomes" id="UP001519460"/>
    </source>
</evidence>
<organism evidence="3 4">
    <name type="scientific">Batillaria attramentaria</name>
    <dbReference type="NCBI Taxonomy" id="370345"/>
    <lineage>
        <taxon>Eukaryota</taxon>
        <taxon>Metazoa</taxon>
        <taxon>Spiralia</taxon>
        <taxon>Lophotrochozoa</taxon>
        <taxon>Mollusca</taxon>
        <taxon>Gastropoda</taxon>
        <taxon>Caenogastropoda</taxon>
        <taxon>Sorbeoconcha</taxon>
        <taxon>Cerithioidea</taxon>
        <taxon>Batillariidae</taxon>
        <taxon>Batillaria</taxon>
    </lineage>
</organism>
<evidence type="ECO:0000256" key="1">
    <source>
        <dbReference type="SAM" id="MobiDB-lite"/>
    </source>
</evidence>
<name>A0ABD0KYC1_9CAEN</name>
<feature type="transmembrane region" description="Helical" evidence="2">
    <location>
        <begin position="67"/>
        <end position="85"/>
    </location>
</feature>
<evidence type="ECO:0000256" key="2">
    <source>
        <dbReference type="SAM" id="Phobius"/>
    </source>
</evidence>
<keyword evidence="2" id="KW-0472">Membrane</keyword>
<keyword evidence="4" id="KW-1185">Reference proteome</keyword>
<dbReference type="AlphaFoldDB" id="A0ABD0KYC1"/>
<dbReference type="Proteomes" id="UP001519460">
    <property type="component" value="Unassembled WGS sequence"/>
</dbReference>
<feature type="non-terminal residue" evidence="3">
    <location>
        <position position="310"/>
    </location>
</feature>
<accession>A0ABD0KYC1</accession>
<evidence type="ECO:0000313" key="3">
    <source>
        <dbReference type="EMBL" id="KAK7492163.1"/>
    </source>
</evidence>
<protein>
    <submittedName>
        <fullName evidence="3">Uncharacterized protein</fullName>
    </submittedName>
</protein>
<proteinExistence type="predicted"/>
<feature type="compositionally biased region" description="Low complexity" evidence="1">
    <location>
        <begin position="29"/>
        <end position="38"/>
    </location>
</feature>
<feature type="compositionally biased region" description="Basic and acidic residues" evidence="1">
    <location>
        <begin position="39"/>
        <end position="49"/>
    </location>
</feature>
<dbReference type="EMBL" id="JACVVK020000106">
    <property type="protein sequence ID" value="KAK7492163.1"/>
    <property type="molecule type" value="Genomic_DNA"/>
</dbReference>
<gene>
    <name evidence="3" type="ORF">BaRGS_00016637</name>
</gene>
<keyword evidence="2" id="KW-0812">Transmembrane</keyword>
<reference evidence="3 4" key="1">
    <citation type="journal article" date="2023" name="Sci. Data">
        <title>Genome assembly of the Korean intertidal mud-creeper Batillaria attramentaria.</title>
        <authorList>
            <person name="Patra A.K."/>
            <person name="Ho P.T."/>
            <person name="Jun S."/>
            <person name="Lee S.J."/>
            <person name="Kim Y."/>
            <person name="Won Y.J."/>
        </authorList>
    </citation>
    <scope>NUCLEOTIDE SEQUENCE [LARGE SCALE GENOMIC DNA]</scope>
    <source>
        <strain evidence="3">Wonlab-2016</strain>
    </source>
</reference>